<geneLocation type="mitochondrion" evidence="4"/>
<protein>
    <submittedName>
        <fullName evidence="4">GIY-YIG endonuclease</fullName>
    </submittedName>
</protein>
<keyword evidence="4" id="KW-0255">Endonuclease</keyword>
<evidence type="ECO:0000256" key="2">
    <source>
        <dbReference type="SAM" id="MobiDB-lite"/>
    </source>
</evidence>
<evidence type="ECO:0000256" key="1">
    <source>
        <dbReference type="ARBA" id="ARBA00010045"/>
    </source>
</evidence>
<name>A0A291LJ22_9PEZI</name>
<dbReference type="GO" id="GO:0004519">
    <property type="term" value="F:endonuclease activity"/>
    <property type="evidence" value="ECO:0007669"/>
    <property type="project" value="UniProtKB-KW"/>
</dbReference>
<dbReference type="SUPFAM" id="SSF82771">
    <property type="entry name" value="GIY-YIG endonuclease"/>
    <property type="match status" value="1"/>
</dbReference>
<evidence type="ECO:0000313" key="4">
    <source>
        <dbReference type="EMBL" id="ATI20476.1"/>
    </source>
</evidence>
<dbReference type="EMBL" id="KY575057">
    <property type="protein sequence ID" value="ATI20476.1"/>
    <property type="molecule type" value="Genomic_DNA"/>
</dbReference>
<dbReference type="SMART" id="SM00465">
    <property type="entry name" value="GIYc"/>
    <property type="match status" value="1"/>
</dbReference>
<dbReference type="Pfam" id="PF07460">
    <property type="entry name" value="NUMOD3"/>
    <property type="match status" value="1"/>
</dbReference>
<dbReference type="Gene3D" id="3.40.1440.10">
    <property type="entry name" value="GIY-YIG endonuclease"/>
    <property type="match status" value="1"/>
</dbReference>
<accession>A0A291LJ22</accession>
<dbReference type="InterPro" id="IPR035901">
    <property type="entry name" value="GIY-YIG_endonuc_sf"/>
</dbReference>
<feature type="region of interest" description="Disordered" evidence="2">
    <location>
        <begin position="181"/>
        <end position="213"/>
    </location>
</feature>
<dbReference type="Pfam" id="PF01541">
    <property type="entry name" value="GIY-YIG"/>
    <property type="match status" value="1"/>
</dbReference>
<evidence type="ECO:0000259" key="3">
    <source>
        <dbReference type="PROSITE" id="PS50164"/>
    </source>
</evidence>
<keyword evidence="4" id="KW-0496">Mitochondrion</keyword>
<keyword evidence="4" id="KW-0378">Hydrolase</keyword>
<reference evidence="4" key="1">
    <citation type="submission" date="2017-02" db="EMBL/GenBank/DDBJ databases">
        <title>Fungal Comparative Genomics of Melanconis species and Ophiognomonia clavigignenti-juglandacearum at Different Phylogenetic Distances.</title>
        <authorList>
            <person name="Demers J.E."/>
            <person name="Castlebury L.A."/>
        </authorList>
    </citation>
    <scope>NUCLEOTIDE SEQUENCE</scope>
    <source>
        <strain evidence="4">CBS 121083</strain>
    </source>
</reference>
<keyword evidence="4" id="KW-0540">Nuclease</keyword>
<dbReference type="InterPro" id="IPR006350">
    <property type="entry name" value="Intron_endoG1"/>
</dbReference>
<dbReference type="InterPro" id="IPR003611">
    <property type="entry name" value="NUMOD3"/>
</dbReference>
<organism evidence="4">
    <name type="scientific">Juglanconis juglandina</name>
    <dbReference type="NCBI Taxonomy" id="1940567"/>
    <lineage>
        <taxon>Eukaryota</taxon>
        <taxon>Fungi</taxon>
        <taxon>Dikarya</taxon>
        <taxon>Ascomycota</taxon>
        <taxon>Pezizomycotina</taxon>
        <taxon>Sordariomycetes</taxon>
        <taxon>Sordariomycetidae</taxon>
        <taxon>Diaporthales</taxon>
        <taxon>Juglanconidaceae</taxon>
        <taxon>Juglanconis</taxon>
    </lineage>
</organism>
<feature type="domain" description="GIY-YIG" evidence="3">
    <location>
        <begin position="57"/>
        <end position="143"/>
    </location>
</feature>
<proteinExistence type="predicted"/>
<sequence>MTGIFEQVSVFLNYINYSVISFTDVQSEPFTYFSSVLPIVYSNVDKQKESIIKENRKKSGVYNWINNVNGNSYVGSSVNLSKRLSEYLNVNYLLRRDNMSINKALLKYGYSYFSLLILEYCEPEVCIEREQYYIDLYKPEYNILKLAGSRLGYTHTEETLTKLKNRKVSAEWRFLMSEKSKGDKNPMFGRTGDKNPMFGTVKPKGSGPRRGPL</sequence>
<dbReference type="AlphaFoldDB" id="A0A291LJ22"/>
<dbReference type="GO" id="GO:0003677">
    <property type="term" value="F:DNA binding"/>
    <property type="evidence" value="ECO:0007669"/>
    <property type="project" value="InterPro"/>
</dbReference>
<dbReference type="NCBIfam" id="TIGR01453">
    <property type="entry name" value="grpIintron_endo"/>
    <property type="match status" value="1"/>
</dbReference>
<gene>
    <name evidence="4" type="primary">orf213</name>
</gene>
<dbReference type="InterPro" id="IPR000305">
    <property type="entry name" value="GIY-YIG_endonuc"/>
</dbReference>
<dbReference type="PROSITE" id="PS50164">
    <property type="entry name" value="GIY_YIG"/>
    <property type="match status" value="1"/>
</dbReference>
<dbReference type="CDD" id="cd10445">
    <property type="entry name" value="GIY-YIG_bI1_like"/>
    <property type="match status" value="1"/>
</dbReference>
<comment type="similarity">
    <text evidence="1">To endonucleases of group I introns of fungi and phage.</text>
</comment>